<name>A0A239AP97_9ACTN</name>
<proteinExistence type="predicted"/>
<dbReference type="OrthoDB" id="3268555at2"/>
<dbReference type="PANTHER" id="PTHR45947">
    <property type="entry name" value="SULFOQUINOVOSYL TRANSFERASE SQD2"/>
    <property type="match status" value="1"/>
</dbReference>
<dbReference type="Pfam" id="PF13579">
    <property type="entry name" value="Glyco_trans_4_4"/>
    <property type="match status" value="1"/>
</dbReference>
<dbReference type="AlphaFoldDB" id="A0A239AP97"/>
<evidence type="ECO:0000313" key="4">
    <source>
        <dbReference type="EMBL" id="SNR96874.1"/>
    </source>
</evidence>
<keyword evidence="2 4" id="KW-0808">Transferase</keyword>
<dbReference type="CDD" id="cd03801">
    <property type="entry name" value="GT4_PimA-like"/>
    <property type="match status" value="1"/>
</dbReference>
<sequence>MNLKRVLMVHSGYRQVGGESFSVEAEVVGLRKLGLEVELHQVDAPDRATLGHLAQSMTYSPEATTRLLEKVDQFAPQVVHVQNTFPWLGNAPFVAARRRRVPVVQSLRNYRRSCVSANHFRDALPCYDCSQAFSAWRGVVRGCYRGSPVQSLGVAVQDGVLRGAQKLGVARAAAVYICLSDAMRPIVEPTLPQGSCLVVKYNTLTDVASTAGPGGDELVFVGRLAPEKGIQLLVDAWLSSASRPPLKIIGDGPLEGYVRGFAEKHESVSYLGRRSNAQTLDTVGRARALLALPTWDEPFGRTVMESLAVGTPVLGTNRGAVPELVGQAGWIVEPDVQSLSQQISTLADPRTGVGLRGVARDRFESEFAPDVLSRQLAEIYELAISRSWDGAAA</sequence>
<dbReference type="InterPro" id="IPR050194">
    <property type="entry name" value="Glycosyltransferase_grp1"/>
</dbReference>
<dbReference type="Pfam" id="PF13692">
    <property type="entry name" value="Glyco_trans_1_4"/>
    <property type="match status" value="1"/>
</dbReference>
<dbReference type="SUPFAM" id="SSF53756">
    <property type="entry name" value="UDP-Glycosyltransferase/glycogen phosphorylase"/>
    <property type="match status" value="1"/>
</dbReference>
<dbReference type="EMBL" id="FZNO01000050">
    <property type="protein sequence ID" value="SNR96874.1"/>
    <property type="molecule type" value="Genomic_DNA"/>
</dbReference>
<dbReference type="InterPro" id="IPR028098">
    <property type="entry name" value="Glyco_trans_4-like_N"/>
</dbReference>
<gene>
    <name evidence="4" type="ORF">SAMN06272737_1507</name>
</gene>
<evidence type="ECO:0000256" key="2">
    <source>
        <dbReference type="ARBA" id="ARBA00022679"/>
    </source>
</evidence>
<keyword evidence="5" id="KW-1185">Reference proteome</keyword>
<evidence type="ECO:0000313" key="5">
    <source>
        <dbReference type="Proteomes" id="UP000198403"/>
    </source>
</evidence>
<organism evidence="4 5">
    <name type="scientific">Blastococcus mobilis</name>
    <dbReference type="NCBI Taxonomy" id="1938746"/>
    <lineage>
        <taxon>Bacteria</taxon>
        <taxon>Bacillati</taxon>
        <taxon>Actinomycetota</taxon>
        <taxon>Actinomycetes</taxon>
        <taxon>Geodermatophilales</taxon>
        <taxon>Geodermatophilaceae</taxon>
        <taxon>Blastococcus</taxon>
    </lineage>
</organism>
<keyword evidence="1" id="KW-0328">Glycosyltransferase</keyword>
<dbReference type="PANTHER" id="PTHR45947:SF13">
    <property type="entry name" value="TRANSFERASE"/>
    <property type="match status" value="1"/>
</dbReference>
<dbReference type="Gene3D" id="3.40.50.2000">
    <property type="entry name" value="Glycogen Phosphorylase B"/>
    <property type="match status" value="2"/>
</dbReference>
<protein>
    <submittedName>
        <fullName evidence="4">Glycosyl transferase 4-like domain-containing protein</fullName>
    </submittedName>
</protein>
<dbReference type="Proteomes" id="UP000198403">
    <property type="component" value="Unassembled WGS sequence"/>
</dbReference>
<feature type="domain" description="Glycosyltransferase subfamily 4-like N-terminal" evidence="3">
    <location>
        <begin position="35"/>
        <end position="165"/>
    </location>
</feature>
<reference evidence="4 5" key="1">
    <citation type="submission" date="2017-06" db="EMBL/GenBank/DDBJ databases">
        <authorList>
            <person name="Kim H.J."/>
            <person name="Triplett B.A."/>
        </authorList>
    </citation>
    <scope>NUCLEOTIDE SEQUENCE [LARGE SCALE GENOMIC DNA]</scope>
    <source>
        <strain evidence="4 5">DSM 44272</strain>
    </source>
</reference>
<dbReference type="GO" id="GO:1901137">
    <property type="term" value="P:carbohydrate derivative biosynthetic process"/>
    <property type="evidence" value="ECO:0007669"/>
    <property type="project" value="UniProtKB-ARBA"/>
</dbReference>
<evidence type="ECO:0000256" key="1">
    <source>
        <dbReference type="ARBA" id="ARBA00022676"/>
    </source>
</evidence>
<dbReference type="GO" id="GO:0016757">
    <property type="term" value="F:glycosyltransferase activity"/>
    <property type="evidence" value="ECO:0007669"/>
    <property type="project" value="UniProtKB-KW"/>
</dbReference>
<accession>A0A239AP97</accession>
<evidence type="ECO:0000259" key="3">
    <source>
        <dbReference type="Pfam" id="PF13579"/>
    </source>
</evidence>